<dbReference type="Gene3D" id="2.100.10.30">
    <property type="entry name" value="Jacalin-like lectin domain"/>
    <property type="match status" value="2"/>
</dbReference>
<evidence type="ECO:0000259" key="3">
    <source>
        <dbReference type="PROSITE" id="PS51752"/>
    </source>
</evidence>
<dbReference type="Proteomes" id="UP000044841">
    <property type="component" value="Unassembled WGS sequence"/>
</dbReference>
<gene>
    <name evidence="4" type="ORF">RSOLAG22IIIB_06367</name>
</gene>
<dbReference type="InterPro" id="IPR036404">
    <property type="entry name" value="Jacalin-like_lectin_dom_sf"/>
</dbReference>
<dbReference type="PROSITE" id="PS51752">
    <property type="entry name" value="JACALIN_LECTIN"/>
    <property type="match status" value="1"/>
</dbReference>
<dbReference type="InterPro" id="IPR052321">
    <property type="entry name" value="PolyBind_ProtTraffic"/>
</dbReference>
<evidence type="ECO:0000313" key="5">
    <source>
        <dbReference type="Proteomes" id="UP000044841"/>
    </source>
</evidence>
<protein>
    <recommendedName>
        <fullName evidence="3">Jacalin-type lectin domain-containing protein</fullName>
    </recommendedName>
</protein>
<organism evidence="4 5">
    <name type="scientific">Rhizoctonia solani</name>
    <dbReference type="NCBI Taxonomy" id="456999"/>
    <lineage>
        <taxon>Eukaryota</taxon>
        <taxon>Fungi</taxon>
        <taxon>Dikarya</taxon>
        <taxon>Basidiomycota</taxon>
        <taxon>Agaricomycotina</taxon>
        <taxon>Agaricomycetes</taxon>
        <taxon>Cantharellales</taxon>
        <taxon>Ceratobasidiaceae</taxon>
        <taxon>Rhizoctonia</taxon>
    </lineage>
</organism>
<dbReference type="EMBL" id="CYGV01001711">
    <property type="protein sequence ID" value="CUA76583.1"/>
    <property type="molecule type" value="Genomic_DNA"/>
</dbReference>
<keyword evidence="1" id="KW-0732">Signal</keyword>
<keyword evidence="2" id="KW-0430">Lectin</keyword>
<dbReference type="Pfam" id="PF01419">
    <property type="entry name" value="Jacalin"/>
    <property type="match status" value="2"/>
</dbReference>
<dbReference type="InterPro" id="IPR001229">
    <property type="entry name" value="Jacalin-like_lectin_dom"/>
</dbReference>
<dbReference type="SUPFAM" id="SSF51101">
    <property type="entry name" value="Mannose-binding lectins"/>
    <property type="match status" value="2"/>
</dbReference>
<name>A0A0K6GD94_9AGAM</name>
<proteinExistence type="predicted"/>
<accession>A0A0K6GD94</accession>
<dbReference type="InterPro" id="IPR054586">
    <property type="entry name" value="MACPF_1_fungal"/>
</dbReference>
<dbReference type="PANTHER" id="PTHR33589:SF3">
    <property type="entry name" value="ZYMOGEN GRANULE MEMBRANE PROTEIN 16-LIKE"/>
    <property type="match status" value="1"/>
</dbReference>
<evidence type="ECO:0000256" key="2">
    <source>
        <dbReference type="ARBA" id="ARBA00022734"/>
    </source>
</evidence>
<keyword evidence="5" id="KW-1185">Reference proteome</keyword>
<evidence type="ECO:0000256" key="1">
    <source>
        <dbReference type="ARBA" id="ARBA00022729"/>
    </source>
</evidence>
<dbReference type="Pfam" id="PF22693">
    <property type="entry name" value="MACPF_1"/>
    <property type="match status" value="1"/>
</dbReference>
<dbReference type="SMART" id="SM00915">
    <property type="entry name" value="Jacalin"/>
    <property type="match status" value="1"/>
</dbReference>
<dbReference type="AlphaFoldDB" id="A0A0K6GD94"/>
<dbReference type="GO" id="GO:0030246">
    <property type="term" value="F:carbohydrate binding"/>
    <property type="evidence" value="ECO:0007669"/>
    <property type="project" value="UniProtKB-KW"/>
</dbReference>
<evidence type="ECO:0000313" key="4">
    <source>
        <dbReference type="EMBL" id="CUA76583.1"/>
    </source>
</evidence>
<sequence length="586" mass="64602">MNVIPAPDSITCDNNVSTAPEFVDRLSGKDQILRENGWLCGFRVDDVDAPQASGRQVACYIDGAKPFVQEMNDIATEVIPTWNQRVANHVHQGWSARAIATISPWTSSRIHATNQHNPEGVWITRRTRVVRLRIQVSRQDLAPVPGFVAAIEEALGLPTKFERFRGVYRALSNWGDVVPLEIEIGSSLSLTDTEAGFAKLPVTASYNSFSYLSTIKIANIIRKGAISNSGWGDGTWVTGDVPPVDWQLIRVITVVPTINLLTDNLQAKLTELYAERISYVPPLVIDAVGWLRKIHDDTVYTSRTISSLKIRNSDYIECLAVTYLDGVTTEGGGKGGIEHAFTLANGEHIIEMLTGADKDTLRGIQFITNTGRCSSIHGRLEGTPVISRSRGGILAGLVRRTRIDNDGSELLTGVRGIWRYDFMPRVPKENDVYSEYFGAKTRGSCFNDRTLVGNSSSMHISCIEVWAGREVGSIQLTYRDTKNDRDFTIKTARHGGTGGNYHKFDLEDGEYIVSASGKHNEQVVTQLCFGVNTGRTSHVYGGGDGHQFSAKAPIDENGKYSRLQYIIGKGDEIGLNGIMFVWTPDM</sequence>
<dbReference type="PANTHER" id="PTHR33589">
    <property type="entry name" value="OS11G0524900 PROTEIN"/>
    <property type="match status" value="1"/>
</dbReference>
<reference evidence="4 5" key="1">
    <citation type="submission" date="2015-07" db="EMBL/GenBank/DDBJ databases">
        <authorList>
            <person name="Noorani M."/>
        </authorList>
    </citation>
    <scope>NUCLEOTIDE SEQUENCE [LARGE SCALE GENOMIC DNA]</scope>
    <source>
        <strain evidence="4">BBA 69670</strain>
    </source>
</reference>
<feature type="domain" description="Jacalin-type lectin" evidence="3">
    <location>
        <begin position="431"/>
        <end position="584"/>
    </location>
</feature>